<evidence type="ECO:0000259" key="3">
    <source>
        <dbReference type="PROSITE" id="PS50127"/>
    </source>
</evidence>
<comment type="caution">
    <text evidence="4">The sequence shown here is derived from an EMBL/GenBank/DDBJ whole genome shotgun (WGS) entry which is preliminary data.</text>
</comment>
<dbReference type="InterPro" id="IPR000608">
    <property type="entry name" value="UBC"/>
</dbReference>
<dbReference type="SUPFAM" id="SSF54495">
    <property type="entry name" value="UBC-like"/>
    <property type="match status" value="1"/>
</dbReference>
<dbReference type="InterPro" id="IPR016135">
    <property type="entry name" value="UBQ-conjugating_enzyme/RWD"/>
</dbReference>
<dbReference type="FunFam" id="3.10.110.10:FF:000026">
    <property type="entry name" value="Ubiquitin-conjugating enzyme E2 variant"/>
    <property type="match status" value="1"/>
</dbReference>
<name>A0A8J4FY69_9CHLO</name>
<evidence type="ECO:0000313" key="5">
    <source>
        <dbReference type="Proteomes" id="UP000722791"/>
    </source>
</evidence>
<dbReference type="CDD" id="cd23807">
    <property type="entry name" value="UEV_UBE2V"/>
    <property type="match status" value="1"/>
</dbReference>
<proteinExistence type="predicted"/>
<dbReference type="Pfam" id="PF00179">
    <property type="entry name" value="UQ_con"/>
    <property type="match status" value="1"/>
</dbReference>
<dbReference type="EMBL" id="BNCQ01000001">
    <property type="protein sequence ID" value="GIL94021.1"/>
    <property type="molecule type" value="Genomic_DNA"/>
</dbReference>
<reference evidence="4" key="1">
    <citation type="journal article" date="2021" name="Proc. Natl. Acad. Sci. U.S.A.">
        <title>Three genomes in the algal genus Volvox reveal the fate of a haploid sex-determining region after a transition to homothallism.</title>
        <authorList>
            <person name="Yamamoto K."/>
            <person name="Hamaji T."/>
            <person name="Kawai-Toyooka H."/>
            <person name="Matsuzaki R."/>
            <person name="Takahashi F."/>
            <person name="Nishimura Y."/>
            <person name="Kawachi M."/>
            <person name="Noguchi H."/>
            <person name="Minakuchi Y."/>
            <person name="Umen J.G."/>
            <person name="Toyoda A."/>
            <person name="Nozaki H."/>
        </authorList>
    </citation>
    <scope>NUCLEOTIDE SEQUENCE</scope>
    <source>
        <strain evidence="4">NIES-3785</strain>
    </source>
</reference>
<dbReference type="SMART" id="SM00212">
    <property type="entry name" value="UBCc"/>
    <property type="match status" value="1"/>
</dbReference>
<evidence type="ECO:0000313" key="4">
    <source>
        <dbReference type="EMBL" id="GIL94021.1"/>
    </source>
</evidence>
<protein>
    <recommendedName>
        <fullName evidence="3">UBC core domain-containing protein</fullName>
    </recommendedName>
</protein>
<feature type="compositionally biased region" description="Polar residues" evidence="2">
    <location>
        <begin position="169"/>
        <end position="186"/>
    </location>
</feature>
<dbReference type="PANTHER" id="PTHR24068">
    <property type="entry name" value="UBIQUITIN-CONJUGATING ENZYME E2"/>
    <property type="match status" value="1"/>
</dbReference>
<feature type="region of interest" description="Disordered" evidence="2">
    <location>
        <begin position="166"/>
        <end position="186"/>
    </location>
</feature>
<dbReference type="AlphaFoldDB" id="A0A8J4FY69"/>
<evidence type="ECO:0000256" key="2">
    <source>
        <dbReference type="SAM" id="MobiDB-lite"/>
    </source>
</evidence>
<evidence type="ECO:0000256" key="1">
    <source>
        <dbReference type="ARBA" id="ARBA00022786"/>
    </source>
</evidence>
<dbReference type="Gene3D" id="3.10.110.10">
    <property type="entry name" value="Ubiquitin Conjugating Enzyme"/>
    <property type="match status" value="1"/>
</dbReference>
<sequence length="186" mass="21181">WALRISVLPAAEQYSFLYATAPEGFLLGPTLLHKVERAPGHIVKGLAMSVTVPRSFRLLEELDRGEKGFGDGTVSYGMEDPDDIHMRSWTGTIIGPPNTVHDGRIYSLKLHCDLNYPEQPPKIWFKSRINLSCVDRDGRVDPIKFLMLGNWKREYTLEQLLTEIRREMSSPTNRKLPQPPEGTTYN</sequence>
<feature type="domain" description="UBC core" evidence="3">
    <location>
        <begin position="53"/>
        <end position="186"/>
    </location>
</feature>
<organism evidence="4 5">
    <name type="scientific">Volvox reticuliferus</name>
    <dbReference type="NCBI Taxonomy" id="1737510"/>
    <lineage>
        <taxon>Eukaryota</taxon>
        <taxon>Viridiplantae</taxon>
        <taxon>Chlorophyta</taxon>
        <taxon>core chlorophytes</taxon>
        <taxon>Chlorophyceae</taxon>
        <taxon>CS clade</taxon>
        <taxon>Chlamydomonadales</taxon>
        <taxon>Volvocaceae</taxon>
        <taxon>Volvox</taxon>
    </lineage>
</organism>
<accession>A0A8J4FY69</accession>
<feature type="non-terminal residue" evidence="4">
    <location>
        <position position="1"/>
    </location>
</feature>
<gene>
    <name evidence="4" type="ORF">Vretimale_357</name>
</gene>
<dbReference type="PROSITE" id="PS50127">
    <property type="entry name" value="UBC_2"/>
    <property type="match status" value="1"/>
</dbReference>
<dbReference type="Proteomes" id="UP000722791">
    <property type="component" value="Unassembled WGS sequence"/>
</dbReference>
<keyword evidence="1" id="KW-0833">Ubl conjugation pathway</keyword>